<name>A0A4V3WJ53_CAMSN</name>
<dbReference type="InterPro" id="IPR005225">
    <property type="entry name" value="Small_GTP-bd"/>
</dbReference>
<comment type="caution">
    <text evidence="11">The sequence shown here is derived from an EMBL/GenBank/DDBJ whole genome shotgun (WGS) entry which is preliminary data.</text>
</comment>
<dbReference type="SMART" id="SM00174">
    <property type="entry name" value="RHO"/>
    <property type="match status" value="1"/>
</dbReference>
<organism evidence="11 12">
    <name type="scientific">Camellia sinensis var. sinensis</name>
    <name type="common">China tea</name>
    <dbReference type="NCBI Taxonomy" id="542762"/>
    <lineage>
        <taxon>Eukaryota</taxon>
        <taxon>Viridiplantae</taxon>
        <taxon>Streptophyta</taxon>
        <taxon>Embryophyta</taxon>
        <taxon>Tracheophyta</taxon>
        <taxon>Spermatophyta</taxon>
        <taxon>Magnoliopsida</taxon>
        <taxon>eudicotyledons</taxon>
        <taxon>Gunneridae</taxon>
        <taxon>Pentapetalae</taxon>
        <taxon>asterids</taxon>
        <taxon>Ericales</taxon>
        <taxon>Theaceae</taxon>
        <taxon>Camellia</taxon>
    </lineage>
</organism>
<dbReference type="CDD" id="cd01862">
    <property type="entry name" value="Rab7"/>
    <property type="match status" value="1"/>
</dbReference>
<keyword evidence="6" id="KW-0449">Lipoprotein</keyword>
<dbReference type="SMART" id="SM00173">
    <property type="entry name" value="RAS"/>
    <property type="match status" value="1"/>
</dbReference>
<evidence type="ECO:0000256" key="7">
    <source>
        <dbReference type="ARBA" id="ARBA00023289"/>
    </source>
</evidence>
<dbReference type="PRINTS" id="PR00449">
    <property type="entry name" value="RASTRNSFRMNG"/>
</dbReference>
<dbReference type="STRING" id="542762.A0A4V3WJ53"/>
<evidence type="ECO:0000256" key="9">
    <source>
        <dbReference type="SAM" id="Coils"/>
    </source>
</evidence>
<dbReference type="FunFam" id="3.40.50.300:FF:001447">
    <property type="entry name" value="Ras-related protein Rab-1B"/>
    <property type="match status" value="1"/>
</dbReference>
<evidence type="ECO:0000256" key="5">
    <source>
        <dbReference type="ARBA" id="ARBA00023134"/>
    </source>
</evidence>
<dbReference type="Proteomes" id="UP000306102">
    <property type="component" value="Unassembled WGS sequence"/>
</dbReference>
<dbReference type="AlphaFoldDB" id="A0A4V3WJ53"/>
<feature type="compositionally biased region" description="Basic and acidic residues" evidence="10">
    <location>
        <begin position="403"/>
        <end position="415"/>
    </location>
</feature>
<proteinExistence type="inferred from homology"/>
<keyword evidence="12" id="KW-1185">Reference proteome</keyword>
<dbReference type="PROSITE" id="PS51421">
    <property type="entry name" value="RAS"/>
    <property type="match status" value="1"/>
</dbReference>
<reference evidence="11 12" key="1">
    <citation type="journal article" date="2018" name="Proc. Natl. Acad. Sci. U.S.A.">
        <title>Draft genome sequence of Camellia sinensis var. sinensis provides insights into the evolution of the tea genome and tea quality.</title>
        <authorList>
            <person name="Wei C."/>
            <person name="Yang H."/>
            <person name="Wang S."/>
            <person name="Zhao J."/>
            <person name="Liu C."/>
            <person name="Gao L."/>
            <person name="Xia E."/>
            <person name="Lu Y."/>
            <person name="Tai Y."/>
            <person name="She G."/>
            <person name="Sun J."/>
            <person name="Cao H."/>
            <person name="Tong W."/>
            <person name="Gao Q."/>
            <person name="Li Y."/>
            <person name="Deng W."/>
            <person name="Jiang X."/>
            <person name="Wang W."/>
            <person name="Chen Q."/>
            <person name="Zhang S."/>
            <person name="Li H."/>
            <person name="Wu J."/>
            <person name="Wang P."/>
            <person name="Li P."/>
            <person name="Shi C."/>
            <person name="Zheng F."/>
            <person name="Jian J."/>
            <person name="Huang B."/>
            <person name="Shan D."/>
            <person name="Shi M."/>
            <person name="Fang C."/>
            <person name="Yue Y."/>
            <person name="Li F."/>
            <person name="Li D."/>
            <person name="Wei S."/>
            <person name="Han B."/>
            <person name="Jiang C."/>
            <person name="Yin Y."/>
            <person name="Xia T."/>
            <person name="Zhang Z."/>
            <person name="Bennetzen J.L."/>
            <person name="Zhao S."/>
            <person name="Wan X."/>
        </authorList>
    </citation>
    <scope>NUCLEOTIDE SEQUENCE [LARGE SCALE GENOMIC DNA]</scope>
    <source>
        <strain evidence="12">cv. Shuchazao</strain>
        <tissue evidence="11">Leaf</tissue>
    </source>
</reference>
<dbReference type="GO" id="GO:0005525">
    <property type="term" value="F:GTP binding"/>
    <property type="evidence" value="ECO:0007669"/>
    <property type="project" value="UniProtKB-KW"/>
</dbReference>
<keyword evidence="3" id="KW-0547">Nucleotide-binding</keyword>
<protein>
    <submittedName>
        <fullName evidence="11">Uncharacterized protein</fullName>
    </submittedName>
</protein>
<dbReference type="GO" id="GO:0012505">
    <property type="term" value="C:endomembrane system"/>
    <property type="evidence" value="ECO:0007669"/>
    <property type="project" value="UniProtKB-SubCell"/>
</dbReference>
<dbReference type="GO" id="GO:0005774">
    <property type="term" value="C:vacuolar membrane"/>
    <property type="evidence" value="ECO:0007669"/>
    <property type="project" value="TreeGrafter"/>
</dbReference>
<dbReference type="Pfam" id="PF00071">
    <property type="entry name" value="Ras"/>
    <property type="match status" value="1"/>
</dbReference>
<keyword evidence="5" id="KW-0342">GTP-binding</keyword>
<evidence type="ECO:0000313" key="12">
    <source>
        <dbReference type="Proteomes" id="UP000306102"/>
    </source>
</evidence>
<dbReference type="GO" id="GO:0015031">
    <property type="term" value="P:protein transport"/>
    <property type="evidence" value="ECO:0007669"/>
    <property type="project" value="UniProtKB-KW"/>
</dbReference>
<evidence type="ECO:0000313" key="11">
    <source>
        <dbReference type="EMBL" id="THF95566.1"/>
    </source>
</evidence>
<evidence type="ECO:0000256" key="1">
    <source>
        <dbReference type="ARBA" id="ARBA00006270"/>
    </source>
</evidence>
<keyword evidence="4" id="KW-0653">Protein transport</keyword>
<gene>
    <name evidence="11" type="ORF">TEA_006223</name>
</gene>
<dbReference type="SMART" id="SM00175">
    <property type="entry name" value="RAB"/>
    <property type="match status" value="1"/>
</dbReference>
<dbReference type="GO" id="GO:0003924">
    <property type="term" value="F:GTPase activity"/>
    <property type="evidence" value="ECO:0007669"/>
    <property type="project" value="InterPro"/>
</dbReference>
<keyword evidence="2" id="KW-0488">Methylation</keyword>
<dbReference type="SUPFAM" id="SSF52540">
    <property type="entry name" value="P-loop containing nucleoside triphosphate hydrolases"/>
    <property type="match status" value="1"/>
</dbReference>
<evidence type="ECO:0000256" key="2">
    <source>
        <dbReference type="ARBA" id="ARBA00022481"/>
    </source>
</evidence>
<dbReference type="InterPro" id="IPR027417">
    <property type="entry name" value="P-loop_NTPase"/>
</dbReference>
<comment type="similarity">
    <text evidence="1">Belongs to the small GTPase superfamily. Rab family.</text>
</comment>
<dbReference type="SMART" id="SM00176">
    <property type="entry name" value="RAN"/>
    <property type="match status" value="1"/>
</dbReference>
<dbReference type="PANTHER" id="PTHR47981:SF2">
    <property type="entry name" value="RAS-RELATED PROTEIN RABG3B"/>
    <property type="match status" value="1"/>
</dbReference>
<dbReference type="InterPro" id="IPR001806">
    <property type="entry name" value="Small_GTPase"/>
</dbReference>
<keyword evidence="9" id="KW-0175">Coiled coil</keyword>
<feature type="compositionally biased region" description="Acidic residues" evidence="10">
    <location>
        <begin position="268"/>
        <end position="303"/>
    </location>
</feature>
<dbReference type="Gene3D" id="3.40.50.300">
    <property type="entry name" value="P-loop containing nucleotide triphosphate hydrolases"/>
    <property type="match status" value="1"/>
</dbReference>
<dbReference type="EMBL" id="SDRB02013227">
    <property type="protein sequence ID" value="THF95566.1"/>
    <property type="molecule type" value="Genomic_DNA"/>
</dbReference>
<evidence type="ECO:0000256" key="8">
    <source>
        <dbReference type="ARBA" id="ARBA00046278"/>
    </source>
</evidence>
<keyword evidence="4" id="KW-0813">Transport</keyword>
<dbReference type="PANTHER" id="PTHR47981">
    <property type="entry name" value="RAB FAMILY"/>
    <property type="match status" value="1"/>
</dbReference>
<accession>A0A4V3WJ53</accession>
<feature type="region of interest" description="Disordered" evidence="10">
    <location>
        <begin position="267"/>
        <end position="308"/>
    </location>
</feature>
<evidence type="ECO:0000256" key="4">
    <source>
        <dbReference type="ARBA" id="ARBA00022927"/>
    </source>
</evidence>
<keyword evidence="7" id="KW-0636">Prenylation</keyword>
<comment type="subcellular location">
    <subcellularLocation>
        <location evidence="8">Endomembrane system</location>
        <topology evidence="8">Lipid-anchor</topology>
        <orientation evidence="8">Cytoplasmic side</orientation>
    </subcellularLocation>
</comment>
<dbReference type="PROSITE" id="PS51419">
    <property type="entry name" value="RAB"/>
    <property type="match status" value="1"/>
</dbReference>
<evidence type="ECO:0000256" key="3">
    <source>
        <dbReference type="ARBA" id="ARBA00022741"/>
    </source>
</evidence>
<sequence>MLIFRTGKQLMKTLRLKSNAKKTIRKHKKATSMDKKQKEKRIEWKLTFSSNMGTIMKLLQHIKLRNEHINGLKKTPFWSLFDAILQNKLNYKQCRKYDDITLKIIQTYQPDSSGSFQLGPKTVKLTIEDIKSIFGISCGDEPIHLAYGNKSISSFLTRRSIQTERLSSTTIIDLLQKALKGKKKEDTEDVIRMLCMYTCLKLFFSTSGTTVGWVFLNYIEDINSMRKYNWEEAIRNILVSLIEKYHKNPAKVTGCVMALLVTTAQFSEESDEELDDTEEEQKEDAENTEDEEQEDAEEEEQEVQEQTFRSNMVTIVKLLQHIKLRNEHINGLKKTPFWLLFDVTSAQLNEESDEKLDDTEEKEKEDAENTEDEEQEDAEEEDAKEEEQEEDEEEEEEEEDGQYAEKCHQEQKPTNEDFNGFCNIILNDAPEGEEQIHQQILEKLQTENNNLQLDNTVKTIYINKLEEDNRLLTAQIQQLKDENFRLHNQLVEKEVHEITQEVCAVKHSGTDAKNEGHTINDENSQVLQKETIDAYAKILEREPQTQNSGNGAEHNGKSFILSSLYWMVLPELAGVSPEHAGVSPAKTAVINGGNDWALAAVLLPPLKVGINGGFFLTAQKIIHQYMKDTPCQAEKAWNPDVKIKSIKDSPQQEAMTNDCGIIVCYIIRQYMRHQPIPNALAPRTSTRLRAYMKFSQQYKATIGADFVTKELQIDDRLVTLQIWDTAGQERFQSLGVAFYRGADCCVLVYDVNVMKSFDTLNNWHEEFLKQANPPDRKIFPFMLLGNKIDIDGGSSRVVSEKKAREWCASKGNIPYFETSAKEDINVDAAFLSITKTALVNEHEQDIKGWGHHDSSASHLRSSVLISYGCHLYGVPCDTSTDGRVPEYIPLDQLESDIVAGIIRREAINGMELIIFSDTLESQKTQGFAVGNSCSGLFHFLMLKLVWYIELEKYVWSVARCGGQWWTVDGGGGGRRWQLELVAEGPSKGCWRSQG</sequence>
<feature type="compositionally biased region" description="Acidic residues" evidence="10">
    <location>
        <begin position="350"/>
        <end position="360"/>
    </location>
</feature>
<feature type="coiled-coil region" evidence="9">
    <location>
        <begin position="434"/>
        <end position="489"/>
    </location>
</feature>
<feature type="compositionally biased region" description="Acidic residues" evidence="10">
    <location>
        <begin position="368"/>
        <end position="402"/>
    </location>
</feature>
<evidence type="ECO:0000256" key="10">
    <source>
        <dbReference type="SAM" id="MobiDB-lite"/>
    </source>
</evidence>
<feature type="region of interest" description="Disordered" evidence="10">
    <location>
        <begin position="350"/>
        <end position="415"/>
    </location>
</feature>
<dbReference type="NCBIfam" id="TIGR00231">
    <property type="entry name" value="small_GTP"/>
    <property type="match status" value="1"/>
</dbReference>
<evidence type="ECO:0000256" key="6">
    <source>
        <dbReference type="ARBA" id="ARBA00023288"/>
    </source>
</evidence>